<dbReference type="EMBL" id="JAEAOA010000186">
    <property type="protein sequence ID" value="KAK3604156.1"/>
    <property type="molecule type" value="Genomic_DNA"/>
</dbReference>
<dbReference type="PROSITE" id="PS51257">
    <property type="entry name" value="PROKAR_LIPOPROTEIN"/>
    <property type="match status" value="1"/>
</dbReference>
<evidence type="ECO:0008006" key="4">
    <source>
        <dbReference type="Google" id="ProtNLM"/>
    </source>
</evidence>
<dbReference type="AlphaFoldDB" id="A0AAE0W7B8"/>
<comment type="caution">
    <text evidence="2">The sequence shown here is derived from an EMBL/GenBank/DDBJ whole genome shotgun (WGS) entry which is preliminary data.</text>
</comment>
<keyword evidence="1" id="KW-0812">Transmembrane</keyword>
<evidence type="ECO:0000313" key="3">
    <source>
        <dbReference type="Proteomes" id="UP001195483"/>
    </source>
</evidence>
<feature type="transmembrane region" description="Helical" evidence="1">
    <location>
        <begin position="21"/>
        <end position="40"/>
    </location>
</feature>
<evidence type="ECO:0000256" key="1">
    <source>
        <dbReference type="SAM" id="Phobius"/>
    </source>
</evidence>
<protein>
    <recommendedName>
        <fullName evidence="4">Lipoprotein</fullName>
    </recommendedName>
</protein>
<evidence type="ECO:0000313" key="2">
    <source>
        <dbReference type="EMBL" id="KAK3604156.1"/>
    </source>
</evidence>
<name>A0AAE0W7B8_9BIVA</name>
<keyword evidence="3" id="KW-1185">Reference proteome</keyword>
<keyword evidence="1" id="KW-0472">Membrane</keyword>
<reference evidence="2" key="3">
    <citation type="submission" date="2023-05" db="EMBL/GenBank/DDBJ databases">
        <authorList>
            <person name="Smith C.H."/>
        </authorList>
    </citation>
    <scope>NUCLEOTIDE SEQUENCE</scope>
    <source>
        <strain evidence="2">CHS0354</strain>
        <tissue evidence="2">Mantle</tissue>
    </source>
</reference>
<proteinExistence type="predicted"/>
<reference evidence="2" key="2">
    <citation type="journal article" date="2021" name="Genome Biol. Evol.">
        <title>Developing a high-quality reference genome for a parasitic bivalve with doubly uniparental inheritance (Bivalvia: Unionida).</title>
        <authorList>
            <person name="Smith C.H."/>
        </authorList>
    </citation>
    <scope>NUCLEOTIDE SEQUENCE</scope>
    <source>
        <strain evidence="2">CHS0354</strain>
        <tissue evidence="2">Mantle</tissue>
    </source>
</reference>
<reference evidence="2" key="1">
    <citation type="journal article" date="2021" name="Genome Biol. Evol.">
        <title>A High-Quality Reference Genome for a Parasitic Bivalve with Doubly Uniparental Inheritance (Bivalvia: Unionida).</title>
        <authorList>
            <person name="Smith C.H."/>
        </authorList>
    </citation>
    <scope>NUCLEOTIDE SEQUENCE</scope>
    <source>
        <strain evidence="2">CHS0354</strain>
    </source>
</reference>
<sequence>MFRIKYIQGILSRYVKKSEYIFLYAVTSVMLLTGCSRYQYAVPGVSAQYIQGQVMPAPGEPADRLLIIAVERQKTFIEFKEKGQLKSERISVVRATPDGRYYYSWNSLAESVTLYMYQPGKLPARYVFNAGIGIGGFEYNRVMAEDRNWKDNARFLVKPFLTGFVVDDHNITDIDRGIISDWLKYTEQPAP</sequence>
<dbReference type="Proteomes" id="UP001195483">
    <property type="component" value="Unassembled WGS sequence"/>
</dbReference>
<keyword evidence="1" id="KW-1133">Transmembrane helix</keyword>
<gene>
    <name evidence="2" type="ORF">CHS0354_001963</name>
</gene>
<organism evidence="2 3">
    <name type="scientific">Potamilus streckersoni</name>
    <dbReference type="NCBI Taxonomy" id="2493646"/>
    <lineage>
        <taxon>Eukaryota</taxon>
        <taxon>Metazoa</taxon>
        <taxon>Spiralia</taxon>
        <taxon>Lophotrochozoa</taxon>
        <taxon>Mollusca</taxon>
        <taxon>Bivalvia</taxon>
        <taxon>Autobranchia</taxon>
        <taxon>Heteroconchia</taxon>
        <taxon>Palaeoheterodonta</taxon>
        <taxon>Unionida</taxon>
        <taxon>Unionoidea</taxon>
        <taxon>Unionidae</taxon>
        <taxon>Ambleminae</taxon>
        <taxon>Lampsilini</taxon>
        <taxon>Potamilus</taxon>
    </lineage>
</organism>
<accession>A0AAE0W7B8</accession>